<dbReference type="Proteomes" id="UP000198287">
    <property type="component" value="Unassembled WGS sequence"/>
</dbReference>
<reference evidence="2 3" key="1">
    <citation type="submission" date="2015-12" db="EMBL/GenBank/DDBJ databases">
        <title>The genome of Folsomia candida.</title>
        <authorList>
            <person name="Faddeeva A."/>
            <person name="Derks M.F."/>
            <person name="Anvar Y."/>
            <person name="Smit S."/>
            <person name="Van Straalen N."/>
            <person name="Roelofs D."/>
        </authorList>
    </citation>
    <scope>NUCLEOTIDE SEQUENCE [LARGE SCALE GENOMIC DNA]</scope>
    <source>
        <strain evidence="2 3">VU population</strain>
        <tissue evidence="2">Whole body</tissue>
    </source>
</reference>
<organism evidence="2 3">
    <name type="scientific">Folsomia candida</name>
    <name type="common">Springtail</name>
    <dbReference type="NCBI Taxonomy" id="158441"/>
    <lineage>
        <taxon>Eukaryota</taxon>
        <taxon>Metazoa</taxon>
        <taxon>Ecdysozoa</taxon>
        <taxon>Arthropoda</taxon>
        <taxon>Hexapoda</taxon>
        <taxon>Collembola</taxon>
        <taxon>Entomobryomorpha</taxon>
        <taxon>Isotomoidea</taxon>
        <taxon>Isotomidae</taxon>
        <taxon>Proisotominae</taxon>
        <taxon>Folsomia</taxon>
    </lineage>
</organism>
<comment type="caution">
    <text evidence="2">The sequence shown here is derived from an EMBL/GenBank/DDBJ whole genome shotgun (WGS) entry which is preliminary data.</text>
</comment>
<evidence type="ECO:0000313" key="2">
    <source>
        <dbReference type="EMBL" id="OXA38191.1"/>
    </source>
</evidence>
<proteinExistence type="predicted"/>
<feature type="chain" id="PRO_5012691590" evidence="1">
    <location>
        <begin position="18"/>
        <end position="223"/>
    </location>
</feature>
<gene>
    <name evidence="2" type="ORF">Fcan01_27028</name>
</gene>
<dbReference type="AlphaFoldDB" id="A0A226D0K8"/>
<sequence length="223" mass="25496">MDKTIFTLFLFVATCAGFLQELTLYHGPDCTAAEMTFRTKESNLSTWEWQHFLPAVQSYRAHGCNDLAPMCKTKRYMTLPKWYWYEITCSNVVKSGQKWPKVAKMVENGQKWSKVFYWLMVCAAGLNRLSAVNGNTFGWKRPPPANHLTDHAHLRTHPYFLPEDEPESGLMEPSCPSVHPSVRHDRAKTAEPIDLKFLPMHIGQTSSKMGEIGQVVDRWGSSE</sequence>
<name>A0A226D0K8_FOLCA</name>
<accession>A0A226D0K8</accession>
<dbReference type="EMBL" id="LNIX01000047">
    <property type="protein sequence ID" value="OXA38191.1"/>
    <property type="molecule type" value="Genomic_DNA"/>
</dbReference>
<keyword evidence="3" id="KW-1185">Reference proteome</keyword>
<evidence type="ECO:0000313" key="3">
    <source>
        <dbReference type="Proteomes" id="UP000198287"/>
    </source>
</evidence>
<keyword evidence="1" id="KW-0732">Signal</keyword>
<evidence type="ECO:0000256" key="1">
    <source>
        <dbReference type="SAM" id="SignalP"/>
    </source>
</evidence>
<feature type="signal peptide" evidence="1">
    <location>
        <begin position="1"/>
        <end position="17"/>
    </location>
</feature>
<protein>
    <submittedName>
        <fullName evidence="2">Uncharacterized protein</fullName>
    </submittedName>
</protein>